<dbReference type="InterPro" id="IPR052473">
    <property type="entry name" value="mtLSU_mL53"/>
</dbReference>
<gene>
    <name evidence="1" type="ORF">HTEP1355_LOCUS11022</name>
</gene>
<dbReference type="AlphaFoldDB" id="A0A7S0YWB0"/>
<dbReference type="Gene3D" id="3.40.30.10">
    <property type="entry name" value="Glutaredoxin"/>
    <property type="match status" value="1"/>
</dbReference>
<evidence type="ECO:0000313" key="1">
    <source>
        <dbReference type="EMBL" id="CAD8797381.1"/>
    </source>
</evidence>
<protein>
    <submittedName>
        <fullName evidence="1">Uncharacterized protein</fullName>
    </submittedName>
</protein>
<proteinExistence type="predicted"/>
<dbReference type="EMBL" id="HBFN01018897">
    <property type="protein sequence ID" value="CAD8797381.1"/>
    <property type="molecule type" value="Transcribed_RNA"/>
</dbReference>
<name>A0A7S0YWB0_9CRYP</name>
<dbReference type="PANTHER" id="PTHR33618">
    <property type="entry name" value="39S RIBOSOMAL PROTEIN L53, MITOCHONDRIAL"/>
    <property type="match status" value="1"/>
</dbReference>
<accession>A0A7S0YWB0</accession>
<reference evidence="1" key="1">
    <citation type="submission" date="2021-01" db="EMBL/GenBank/DDBJ databases">
        <authorList>
            <person name="Corre E."/>
            <person name="Pelletier E."/>
            <person name="Niang G."/>
            <person name="Scheremetjew M."/>
            <person name="Finn R."/>
            <person name="Kale V."/>
            <person name="Holt S."/>
            <person name="Cochrane G."/>
            <person name="Meng A."/>
            <person name="Brown T."/>
            <person name="Cohen L."/>
        </authorList>
    </citation>
    <scope>NUCLEOTIDE SEQUENCE</scope>
    <source>
        <strain evidence="1">CCMP443</strain>
    </source>
</reference>
<dbReference type="GO" id="GO:0005762">
    <property type="term" value="C:mitochondrial large ribosomal subunit"/>
    <property type="evidence" value="ECO:0007669"/>
    <property type="project" value="TreeGrafter"/>
</dbReference>
<organism evidence="1">
    <name type="scientific">Hemiselmis tepida</name>
    <dbReference type="NCBI Taxonomy" id="464990"/>
    <lineage>
        <taxon>Eukaryota</taxon>
        <taxon>Cryptophyceae</taxon>
        <taxon>Cryptomonadales</taxon>
        <taxon>Hemiselmidaceae</taxon>
        <taxon>Hemiselmis</taxon>
    </lineage>
</organism>
<dbReference type="PANTHER" id="PTHR33618:SF1">
    <property type="entry name" value="LARGE RIBOSOMAL SUBUNIT PROTEIN ML53"/>
    <property type="match status" value="1"/>
</dbReference>
<sequence length="155" mass="17538">MPRLGFSLNYIKKINISFHPFWSTPAIREFVQRTSTKHIKSTNPKCEVKLEVLESPECLFKEVPNKVEVEYADGSQQLITPVKGMHVEEIQASILRRTEELELAEELKEMKANPATGPMPIGFFKGRKGVKYAIYSDDVENEGKGKRAKGGVKTK</sequence>